<dbReference type="GO" id="GO:0006406">
    <property type="term" value="P:mRNA export from nucleus"/>
    <property type="evidence" value="ECO:0007669"/>
    <property type="project" value="TreeGrafter"/>
</dbReference>
<gene>
    <name evidence="1" type="ORF">AURANDRAFT_72585</name>
</gene>
<dbReference type="Proteomes" id="UP000002729">
    <property type="component" value="Unassembled WGS sequence"/>
</dbReference>
<dbReference type="PANTHER" id="PTHR13265:SF0">
    <property type="entry name" value="HPR1"/>
    <property type="match status" value="1"/>
</dbReference>
<dbReference type="GeneID" id="20228777"/>
<organism evidence="2">
    <name type="scientific">Aureococcus anophagefferens</name>
    <name type="common">Harmful bloom alga</name>
    <dbReference type="NCBI Taxonomy" id="44056"/>
    <lineage>
        <taxon>Eukaryota</taxon>
        <taxon>Sar</taxon>
        <taxon>Stramenopiles</taxon>
        <taxon>Ochrophyta</taxon>
        <taxon>Pelagophyceae</taxon>
        <taxon>Pelagomonadales</taxon>
        <taxon>Pelagomonadaceae</taxon>
        <taxon>Aureococcus</taxon>
    </lineage>
</organism>
<protein>
    <submittedName>
        <fullName evidence="1">Uncharacterized protein</fullName>
    </submittedName>
</protein>
<dbReference type="PANTHER" id="PTHR13265">
    <property type="entry name" value="THO COMPLEX SUBUNIT 1"/>
    <property type="match status" value="1"/>
</dbReference>
<sequence length="601" mass="66388">MALSMDCTETATNENVLAHDYATYSAFWAVQKWLSDPNLALRGVEERRALLANMDACCAALENTAPSEDSVKRARDTWLAERVRSAKKNACGSSIQSADISGTMQLGIVTMGAKYLTNSRLLRIQLRDPVLRMQLVTQLYLVFDYLRRETAIGNKPSPGAEFLSKPDWALPVLLRVRKLIIATPPNGPERLKSLEEVIEREVNWSTWKRLGCAPYERPSQSKEQQYAEKRKRALQSERYSPPVPVILFKRTKLKAGAKLDARENEGTMKDCCARLADAVPSIEAFLEAYEIAEDPENSIEEEYHPKHDKVYCWRALRLVVANHLTWFAEMHKADLDALSYVFHVAVKKLQAKRSSLHAHTTGTDRGLAQKRSLSFPPACIPFGQTPKLQRHTRLQRINIKPLLRPVMAANITGEAASSILLTPRVSRGGICLDSASIPPSIPPLGTLHPRAATMGSSILPIPPIPPILPVLSLVLMEIYVSSHDLGHRVGRIGRIGRTGRIGGIGGMGWIEAESELDRGWMCGSQSCRPSRVRVSPQGLRHGWCTESARAAPDSDGSAKSPAGGVLRRDCRSLRLRGASHSIFAALGLYTVTADMGHIIPL</sequence>
<accession>F0YL25</accession>
<keyword evidence="2" id="KW-1185">Reference proteome</keyword>
<dbReference type="OrthoDB" id="10257415at2759"/>
<evidence type="ECO:0000313" key="2">
    <source>
        <dbReference type="Proteomes" id="UP000002729"/>
    </source>
</evidence>
<name>F0YL25_AURAN</name>
<dbReference type="GO" id="GO:0000445">
    <property type="term" value="C:THO complex part of transcription export complex"/>
    <property type="evidence" value="ECO:0007669"/>
    <property type="project" value="TreeGrafter"/>
</dbReference>
<proteinExistence type="predicted"/>
<evidence type="ECO:0000313" key="1">
    <source>
        <dbReference type="EMBL" id="EGB04188.1"/>
    </source>
</evidence>
<dbReference type="InParanoid" id="F0YL25"/>
<dbReference type="InterPro" id="IPR021861">
    <property type="entry name" value="THO_THOC1"/>
</dbReference>
<dbReference type="AlphaFoldDB" id="F0YL25"/>
<dbReference type="EMBL" id="GL833155">
    <property type="protein sequence ID" value="EGB04188.1"/>
    <property type="molecule type" value="Genomic_DNA"/>
</dbReference>
<reference evidence="1 2" key="1">
    <citation type="journal article" date="2011" name="Proc. Natl. Acad. Sci. U.S.A.">
        <title>Niche of harmful alga Aureococcus anophagefferens revealed through ecogenomics.</title>
        <authorList>
            <person name="Gobler C.J."/>
            <person name="Berry D.L."/>
            <person name="Dyhrman S.T."/>
            <person name="Wilhelm S.W."/>
            <person name="Salamov A."/>
            <person name="Lobanov A.V."/>
            <person name="Zhang Y."/>
            <person name="Collier J.L."/>
            <person name="Wurch L.L."/>
            <person name="Kustka A.B."/>
            <person name="Dill B.D."/>
            <person name="Shah M."/>
            <person name="VerBerkmoes N.C."/>
            <person name="Kuo A."/>
            <person name="Terry A."/>
            <person name="Pangilinan J."/>
            <person name="Lindquist E.A."/>
            <person name="Lucas S."/>
            <person name="Paulsen I.T."/>
            <person name="Hattenrath-Lehmann T.K."/>
            <person name="Talmage S.C."/>
            <person name="Walker E.A."/>
            <person name="Koch F."/>
            <person name="Burson A.M."/>
            <person name="Marcoval M.A."/>
            <person name="Tang Y.Z."/>
            <person name="Lecleir G.R."/>
            <person name="Coyne K.J."/>
            <person name="Berg G.M."/>
            <person name="Bertrand E.M."/>
            <person name="Saito M.A."/>
            <person name="Gladyshev V.N."/>
            <person name="Grigoriev I.V."/>
        </authorList>
    </citation>
    <scope>NUCLEOTIDE SEQUENCE [LARGE SCALE GENOMIC DNA]</scope>
    <source>
        <strain evidence="2">CCMP 1984</strain>
    </source>
</reference>
<dbReference type="Pfam" id="PF11957">
    <property type="entry name" value="efThoc1"/>
    <property type="match status" value="1"/>
</dbReference>
<dbReference type="eggNOG" id="KOG2491">
    <property type="taxonomic scope" value="Eukaryota"/>
</dbReference>
<dbReference type="RefSeq" id="XP_009041173.1">
    <property type="nucleotide sequence ID" value="XM_009042925.1"/>
</dbReference>
<dbReference type="KEGG" id="aaf:AURANDRAFT_72585"/>